<evidence type="ECO:0000259" key="2">
    <source>
        <dbReference type="PROSITE" id="PS50041"/>
    </source>
</evidence>
<dbReference type="PANTHER" id="PTHR13802:SF59">
    <property type="entry name" value="SUSHI DOMAIN-CONTAINING PROTEIN 2"/>
    <property type="match status" value="1"/>
</dbReference>
<dbReference type="PROSITE" id="PS50041">
    <property type="entry name" value="C_TYPE_LECTIN_2"/>
    <property type="match status" value="1"/>
</dbReference>
<dbReference type="Proteomes" id="UP000515135">
    <property type="component" value="Unplaced"/>
</dbReference>
<feature type="chain" id="PRO_5044647604" evidence="1">
    <location>
        <begin position="20"/>
        <end position="426"/>
    </location>
</feature>
<dbReference type="SMART" id="SM00034">
    <property type="entry name" value="CLECT"/>
    <property type="match status" value="1"/>
</dbReference>
<keyword evidence="1" id="KW-0732">Signal</keyword>
<dbReference type="Pfam" id="PF00059">
    <property type="entry name" value="Lectin_C"/>
    <property type="match status" value="1"/>
</dbReference>
<dbReference type="InterPro" id="IPR016187">
    <property type="entry name" value="CTDL_fold"/>
</dbReference>
<feature type="domain" description="NIDO" evidence="3">
    <location>
        <begin position="100"/>
        <end position="265"/>
    </location>
</feature>
<dbReference type="InterPro" id="IPR016186">
    <property type="entry name" value="C-type_lectin-like/link_sf"/>
</dbReference>
<feature type="domain" description="C-type lectin" evidence="2">
    <location>
        <begin position="283"/>
        <end position="399"/>
    </location>
</feature>
<sequence length="426" mass="46425">MWRLVLTAFLLGSLAATSAQISPVSNAAFYPYGPGTGDILDPTADDSTSGAQALSTAFPFFGSSFNALYVNTNGDISFGSAVTSYTPTPFPVTGNRVIAVFFTDIKTSYSPRGGYIYHRETTDAGVLARATSDIQTAFPTDHGSFVATWVYIATWHEVGLYGASENGYNLRNTFQLVLITDGCKSFTLFNYDRIEFLQGRTNDGDGTTGTGPNPAQVGINGGNGIHYSLHPYSRTTNLYNLPGWVDPGPETPGPAGRWYQRTDLALVGDGPELACPSSEWRLRGDTCLKLYHKPQDYPTAKSTCEGMGATIWNIRSQEDNEFLAGKLSKYLRRTYTGRGVWIGLTDEGTEGTFVWDDGTPYDSSGYSNWASGAMAYNDGTRNCVHMKKAFGWQWVIQECVLGNERNAFFCAKPGEEPEEPECTPGS</sequence>
<reference evidence="5 6" key="1">
    <citation type="submission" date="2025-04" db="UniProtKB">
        <authorList>
            <consortium name="RefSeq"/>
        </authorList>
    </citation>
    <scope>IDENTIFICATION</scope>
    <source>
        <tissue evidence="5 6">Gonad</tissue>
    </source>
</reference>
<dbReference type="AlphaFoldDB" id="A0A6P4Z0Q0"/>
<dbReference type="PROSITE" id="PS51220">
    <property type="entry name" value="NIDO"/>
    <property type="match status" value="1"/>
</dbReference>
<dbReference type="RefSeq" id="XP_019635150.1">
    <property type="nucleotide sequence ID" value="XM_019779591.1"/>
</dbReference>
<dbReference type="InterPro" id="IPR003886">
    <property type="entry name" value="NIDO_dom"/>
</dbReference>
<dbReference type="GeneID" id="109478103"/>
<dbReference type="KEGG" id="bbel:109478103"/>
<keyword evidence="4" id="KW-1185">Reference proteome</keyword>
<name>A0A6P4Z0Q0_BRABE</name>
<organism evidence="4 6">
    <name type="scientific">Branchiostoma belcheri</name>
    <name type="common">Amphioxus</name>
    <dbReference type="NCBI Taxonomy" id="7741"/>
    <lineage>
        <taxon>Eukaryota</taxon>
        <taxon>Metazoa</taxon>
        <taxon>Chordata</taxon>
        <taxon>Cephalochordata</taxon>
        <taxon>Leptocardii</taxon>
        <taxon>Amphioxiformes</taxon>
        <taxon>Branchiostomatidae</taxon>
        <taxon>Branchiostoma</taxon>
    </lineage>
</organism>
<dbReference type="RefSeq" id="XP_019635149.1">
    <property type="nucleotide sequence ID" value="XM_019779590.1"/>
</dbReference>
<feature type="signal peptide" evidence="1">
    <location>
        <begin position="1"/>
        <end position="19"/>
    </location>
</feature>
<evidence type="ECO:0000256" key="1">
    <source>
        <dbReference type="SAM" id="SignalP"/>
    </source>
</evidence>
<dbReference type="Gene3D" id="3.10.100.10">
    <property type="entry name" value="Mannose-Binding Protein A, subunit A"/>
    <property type="match status" value="1"/>
</dbReference>
<gene>
    <name evidence="5 6" type="primary">LOC109478103</name>
</gene>
<dbReference type="SMART" id="SM00539">
    <property type="entry name" value="NIDO"/>
    <property type="match status" value="1"/>
</dbReference>
<dbReference type="Pfam" id="PF06119">
    <property type="entry name" value="NIDO"/>
    <property type="match status" value="1"/>
</dbReference>
<evidence type="ECO:0000313" key="4">
    <source>
        <dbReference type="Proteomes" id="UP000515135"/>
    </source>
</evidence>
<dbReference type="SUPFAM" id="SSF56436">
    <property type="entry name" value="C-type lectin-like"/>
    <property type="match status" value="1"/>
</dbReference>
<dbReference type="GO" id="GO:0007160">
    <property type="term" value="P:cell-matrix adhesion"/>
    <property type="evidence" value="ECO:0007669"/>
    <property type="project" value="InterPro"/>
</dbReference>
<dbReference type="CDD" id="cd00037">
    <property type="entry name" value="CLECT"/>
    <property type="match status" value="1"/>
</dbReference>
<evidence type="ECO:0000259" key="3">
    <source>
        <dbReference type="PROSITE" id="PS51220"/>
    </source>
</evidence>
<accession>A0A6P4Z0Q0</accession>
<evidence type="ECO:0000313" key="6">
    <source>
        <dbReference type="RefSeq" id="XP_019635150.1"/>
    </source>
</evidence>
<dbReference type="OrthoDB" id="6236007at2759"/>
<dbReference type="InterPro" id="IPR001304">
    <property type="entry name" value="C-type_lectin-like"/>
</dbReference>
<dbReference type="PANTHER" id="PTHR13802">
    <property type="entry name" value="MUCIN 4-RELATED"/>
    <property type="match status" value="1"/>
</dbReference>
<dbReference type="InterPro" id="IPR051495">
    <property type="entry name" value="Epithelial_Barrier/Signaling"/>
</dbReference>
<proteinExistence type="predicted"/>
<protein>
    <submittedName>
        <fullName evidence="5 6">Sushi, nidogen and EGF-like domain-containing protein 1</fullName>
    </submittedName>
</protein>
<evidence type="ECO:0000313" key="5">
    <source>
        <dbReference type="RefSeq" id="XP_019635149.1"/>
    </source>
</evidence>